<sequence length="91" mass="10585">MAYVHEIKFFMKNGNLHAALFDNPPFFSDEFWIKNVTAQELQIDSLPPNVMLEKKYKVEDLGIKPFYASKPLFDFIDKLAETAWKTGTKLL</sequence>
<dbReference type="EMBL" id="LWAJ01000274">
    <property type="protein sequence ID" value="KZL47886.1"/>
    <property type="molecule type" value="Genomic_DNA"/>
</dbReference>
<comment type="caution">
    <text evidence="1">The sequence shown here is derived from an EMBL/GenBank/DDBJ whole genome shotgun (WGS) entry which is preliminary data.</text>
</comment>
<proteinExistence type="predicted"/>
<reference evidence="1 2" key="1">
    <citation type="submission" date="2016-04" db="EMBL/GenBank/DDBJ databases">
        <title>Draft Genome Assembly of the Bloom-forming Cyanobacterium Nodularia spumigena Strain CENA596 in Shrimp Production Ponds.</title>
        <authorList>
            <person name="Popin R.V."/>
            <person name="Rigonato J."/>
            <person name="Abreu V.A."/>
            <person name="Andreote A.P."/>
            <person name="Silveira S.B."/>
            <person name="Odebrecht C."/>
            <person name="Fiore M.F."/>
        </authorList>
    </citation>
    <scope>NUCLEOTIDE SEQUENCE [LARGE SCALE GENOMIC DNA]</scope>
    <source>
        <strain evidence="1 2">CENA596</strain>
    </source>
</reference>
<evidence type="ECO:0000313" key="1">
    <source>
        <dbReference type="EMBL" id="KZL47886.1"/>
    </source>
</evidence>
<organism evidence="1 2">
    <name type="scientific">Nodularia spumigena CENA596</name>
    <dbReference type="NCBI Taxonomy" id="1819295"/>
    <lineage>
        <taxon>Bacteria</taxon>
        <taxon>Bacillati</taxon>
        <taxon>Cyanobacteriota</taxon>
        <taxon>Cyanophyceae</taxon>
        <taxon>Nostocales</taxon>
        <taxon>Nodulariaceae</taxon>
        <taxon>Nodularia</taxon>
    </lineage>
</organism>
<dbReference type="Proteomes" id="UP000076555">
    <property type="component" value="Unassembled WGS sequence"/>
</dbReference>
<evidence type="ECO:0000313" key="2">
    <source>
        <dbReference type="Proteomes" id="UP000076555"/>
    </source>
</evidence>
<accession>A0A161V9P9</accession>
<name>A0A161V9P9_NODSP</name>
<dbReference type="RefSeq" id="WP_006198233.1">
    <property type="nucleotide sequence ID" value="NZ_CAWMRI010000274.1"/>
</dbReference>
<gene>
    <name evidence="1" type="ORF">A2T98_20860</name>
</gene>
<dbReference type="OrthoDB" id="516320at2"/>
<protein>
    <submittedName>
        <fullName evidence="1">Uncharacterized protein</fullName>
    </submittedName>
</protein>
<dbReference type="AlphaFoldDB" id="A0A161V9P9"/>